<dbReference type="PATRIC" id="fig|28092.6.peg.5468"/>
<name>A0A0F5JUW9_9BURK</name>
<gene>
    <name evidence="1" type="ORF">WM40_23280</name>
</gene>
<reference evidence="1 2" key="1">
    <citation type="submission" date="2015-03" db="EMBL/GenBank/DDBJ databases">
        <title>Draft Genome Sequence of Burkholderia andropogonis type strain ICMP2807, isolated from Sorghum bicolor.</title>
        <authorList>
            <person name="Lopes-Santos L."/>
            <person name="Castro D.B."/>
            <person name="Ottoboni L.M."/>
            <person name="Park D."/>
            <person name="Weirc B.S."/>
            <person name="Destefano S.A."/>
        </authorList>
    </citation>
    <scope>NUCLEOTIDE SEQUENCE [LARGE SCALE GENOMIC DNA]</scope>
    <source>
        <strain evidence="1 2">ICMP2807</strain>
    </source>
</reference>
<evidence type="ECO:0008006" key="3">
    <source>
        <dbReference type="Google" id="ProtNLM"/>
    </source>
</evidence>
<proteinExistence type="predicted"/>
<dbReference type="PANTHER" id="PTHR36573:SF1">
    <property type="entry name" value="INTERMEMBRANE PHOSPHOLIPID TRANSPORT SYSTEM BINDING PROTEIN MLAC"/>
    <property type="match status" value="1"/>
</dbReference>
<dbReference type="Gene3D" id="3.10.450.50">
    <property type="match status" value="1"/>
</dbReference>
<dbReference type="STRING" id="28092.WM40_23280"/>
<comment type="caution">
    <text evidence="1">The sequence shown here is derived from an EMBL/GenBank/DDBJ whole genome shotgun (WGS) entry which is preliminary data.</text>
</comment>
<dbReference type="PANTHER" id="PTHR36573">
    <property type="entry name" value="INTERMEMBRANE PHOSPHOLIPID TRANSPORT SYSTEM BINDING PROTEIN MLAC"/>
    <property type="match status" value="1"/>
</dbReference>
<dbReference type="Pfam" id="PF05494">
    <property type="entry name" value="MlaC"/>
    <property type="match status" value="1"/>
</dbReference>
<evidence type="ECO:0000313" key="1">
    <source>
        <dbReference type="EMBL" id="KKB61439.1"/>
    </source>
</evidence>
<dbReference type="AlphaFoldDB" id="A0A0F5JUW9"/>
<dbReference type="InterPro" id="IPR008869">
    <property type="entry name" value="MlaC/ttg2D"/>
</dbReference>
<accession>A0A0F5JUW9</accession>
<dbReference type="EMBL" id="LAQU01000043">
    <property type="protein sequence ID" value="KKB61439.1"/>
    <property type="molecule type" value="Genomic_DNA"/>
</dbReference>
<dbReference type="Gene3D" id="1.10.10.640">
    <property type="entry name" value="phospholipid-binding protein"/>
    <property type="match status" value="1"/>
</dbReference>
<sequence length="205" mass="21775">MGATFAVGASAAQETAAAVHPAAGASAAATLQTAVEGTINAIQSNPTARGGDPAATATVVQSHFLPYTDFRRTARLATGDAWNTASPAQQEQIFQAFQTLLTRVYAAQLTQIQGQKVSFQFDAPTPVPKSTDVVIGSKVHTPSDDLSTRYRLEKTKEGYRIYDIDLMGIWMVQVYKQQFAAQLQAGGVDALIKYLKAHNAQGSGA</sequence>
<keyword evidence="2" id="KW-1185">Reference proteome</keyword>
<evidence type="ECO:0000313" key="2">
    <source>
        <dbReference type="Proteomes" id="UP000033618"/>
    </source>
</evidence>
<protein>
    <recommendedName>
        <fullName evidence="3">ABC transporter</fullName>
    </recommendedName>
</protein>
<dbReference type="OrthoDB" id="9798905at2"/>
<organism evidence="1 2">
    <name type="scientific">Robbsia andropogonis</name>
    <dbReference type="NCBI Taxonomy" id="28092"/>
    <lineage>
        <taxon>Bacteria</taxon>
        <taxon>Pseudomonadati</taxon>
        <taxon>Pseudomonadota</taxon>
        <taxon>Betaproteobacteria</taxon>
        <taxon>Burkholderiales</taxon>
        <taxon>Burkholderiaceae</taxon>
        <taxon>Robbsia</taxon>
    </lineage>
</organism>
<dbReference type="Proteomes" id="UP000033618">
    <property type="component" value="Unassembled WGS sequence"/>
</dbReference>